<comment type="caution">
    <text evidence="2">The sequence shown here is derived from an EMBL/GenBank/DDBJ whole genome shotgun (WGS) entry which is preliminary data.</text>
</comment>
<name>A0ABU7X385_9ACTN</name>
<dbReference type="PANTHER" id="PTHR33993">
    <property type="entry name" value="GLYOXALASE-RELATED"/>
    <property type="match status" value="1"/>
</dbReference>
<dbReference type="Gene3D" id="3.10.180.10">
    <property type="entry name" value="2,3-Dihydroxybiphenyl 1,2-Dioxygenase, domain 1"/>
    <property type="match status" value="2"/>
</dbReference>
<protein>
    <submittedName>
        <fullName evidence="2">VOC family protein</fullName>
    </submittedName>
</protein>
<dbReference type="PANTHER" id="PTHR33993:SF10">
    <property type="entry name" value="CONSERVED PROTEIN"/>
    <property type="match status" value="1"/>
</dbReference>
<keyword evidence="3" id="KW-1185">Reference proteome</keyword>
<dbReference type="PROSITE" id="PS51819">
    <property type="entry name" value="VOC"/>
    <property type="match status" value="2"/>
</dbReference>
<evidence type="ECO:0000313" key="2">
    <source>
        <dbReference type="EMBL" id="MEF3118228.1"/>
    </source>
</evidence>
<dbReference type="Pfam" id="PF18029">
    <property type="entry name" value="Glyoxalase_6"/>
    <property type="match status" value="1"/>
</dbReference>
<gene>
    <name evidence="2" type="ORF">RB636_34265</name>
</gene>
<dbReference type="InterPro" id="IPR037523">
    <property type="entry name" value="VOC_core"/>
</dbReference>
<dbReference type="SUPFAM" id="SSF54593">
    <property type="entry name" value="Glyoxalase/Bleomycin resistance protein/Dihydroxybiphenyl dioxygenase"/>
    <property type="match status" value="2"/>
</dbReference>
<feature type="domain" description="VOC" evidence="1">
    <location>
        <begin position="153"/>
        <end position="275"/>
    </location>
</feature>
<dbReference type="CDD" id="cd07247">
    <property type="entry name" value="SgaA_N_like"/>
    <property type="match status" value="1"/>
</dbReference>
<accession>A0ABU7X385</accession>
<sequence length="277" mass="29991">MLDTMVEKGRLYMGECQMTFVPGVPSWATLLTGDLDVATRFYGPLLGWRFEAGPDRWGPYVRAMAGDTAVAGLSAAARHTELPNAWTTYFGTRNADEAANGVRERGGTVAIGPLDFDAGRLALAADPAGANFGLWECRESTVGASRQPVGTGAPVWVELRTRDAFDAARFYGDLFGWYSEADGSPFDVRWEDERVVLSVDERDAVGLYGGAIEAAADPQVRPRWNIHFQVPSVEEAVETAKKLGGRVESQAERTAHGPVAELRDPEGTLFHIIGAVT</sequence>
<dbReference type="InterPro" id="IPR052164">
    <property type="entry name" value="Anthracycline_SecMetBiosynth"/>
</dbReference>
<dbReference type="InterPro" id="IPR029068">
    <property type="entry name" value="Glyas_Bleomycin-R_OHBP_Dase"/>
</dbReference>
<feature type="domain" description="VOC" evidence="1">
    <location>
        <begin position="24"/>
        <end position="137"/>
    </location>
</feature>
<dbReference type="InterPro" id="IPR041581">
    <property type="entry name" value="Glyoxalase_6"/>
</dbReference>
<reference evidence="2 3" key="1">
    <citation type="submission" date="2023-08" db="EMBL/GenBank/DDBJ databases">
        <authorList>
            <person name="Sharma P."/>
            <person name="Verma V."/>
            <person name="Mohan M.K."/>
            <person name="Dubey A.K."/>
        </authorList>
    </citation>
    <scope>NUCLEOTIDE SEQUENCE [LARGE SCALE GENOMIC DNA]</scope>
    <source>
        <strain evidence="2 3">ADP4</strain>
    </source>
</reference>
<dbReference type="Proteomes" id="UP001348265">
    <property type="component" value="Unassembled WGS sequence"/>
</dbReference>
<evidence type="ECO:0000259" key="1">
    <source>
        <dbReference type="PROSITE" id="PS51819"/>
    </source>
</evidence>
<organism evidence="2 3">
    <name type="scientific">Streptomyces chrestomyceticus</name>
    <dbReference type="NCBI Taxonomy" id="68185"/>
    <lineage>
        <taxon>Bacteria</taxon>
        <taxon>Bacillati</taxon>
        <taxon>Actinomycetota</taxon>
        <taxon>Actinomycetes</taxon>
        <taxon>Kitasatosporales</taxon>
        <taxon>Streptomycetaceae</taxon>
        <taxon>Streptomyces</taxon>
    </lineage>
</organism>
<dbReference type="EMBL" id="JAVFKM010000025">
    <property type="protein sequence ID" value="MEF3118228.1"/>
    <property type="molecule type" value="Genomic_DNA"/>
</dbReference>
<dbReference type="InterPro" id="IPR004360">
    <property type="entry name" value="Glyas_Fos-R_dOase_dom"/>
</dbReference>
<dbReference type="RefSeq" id="WP_331789402.1">
    <property type="nucleotide sequence ID" value="NZ_JAVFKM010000025.1"/>
</dbReference>
<dbReference type="Pfam" id="PF00903">
    <property type="entry name" value="Glyoxalase"/>
    <property type="match status" value="1"/>
</dbReference>
<evidence type="ECO:0000313" key="3">
    <source>
        <dbReference type="Proteomes" id="UP001348265"/>
    </source>
</evidence>
<proteinExistence type="predicted"/>